<feature type="domain" description="BioF2-like acetyltransferase" evidence="1">
    <location>
        <begin position="193"/>
        <end position="331"/>
    </location>
</feature>
<reference evidence="2 3" key="1">
    <citation type="submission" date="2019-03" db="EMBL/GenBank/DDBJ databases">
        <title>Sapientia aquatica gen. nov., sp. nov., isolated from a crater lake.</title>
        <authorList>
            <person name="Felfoldi T."/>
            <person name="Szabo A."/>
            <person name="Toth E."/>
            <person name="Schumann P."/>
            <person name="Keki Z."/>
            <person name="Marialigeti K."/>
            <person name="Mathe I."/>
        </authorList>
    </citation>
    <scope>NUCLEOTIDE SEQUENCE [LARGE SCALE GENOMIC DNA]</scope>
    <source>
        <strain evidence="2 3">SA-152</strain>
    </source>
</reference>
<keyword evidence="3" id="KW-1185">Reference proteome</keyword>
<protein>
    <submittedName>
        <fullName evidence="2">GNAT family N-acetyltransferase</fullName>
    </submittedName>
</protein>
<name>A0A4R5W0W3_9BURK</name>
<dbReference type="OrthoDB" id="4349922at2"/>
<dbReference type="Proteomes" id="UP000294829">
    <property type="component" value="Unassembled WGS sequence"/>
</dbReference>
<evidence type="ECO:0000313" key="3">
    <source>
        <dbReference type="Proteomes" id="UP000294829"/>
    </source>
</evidence>
<dbReference type="InterPro" id="IPR016181">
    <property type="entry name" value="Acyl_CoA_acyltransferase"/>
</dbReference>
<dbReference type="GO" id="GO:0016740">
    <property type="term" value="F:transferase activity"/>
    <property type="evidence" value="ECO:0007669"/>
    <property type="project" value="UniProtKB-KW"/>
</dbReference>
<organism evidence="2 3">
    <name type="scientific">Sapientia aquatica</name>
    <dbReference type="NCBI Taxonomy" id="1549640"/>
    <lineage>
        <taxon>Bacteria</taxon>
        <taxon>Pseudomonadati</taxon>
        <taxon>Pseudomonadota</taxon>
        <taxon>Betaproteobacteria</taxon>
        <taxon>Burkholderiales</taxon>
        <taxon>Oxalobacteraceae</taxon>
        <taxon>Sapientia</taxon>
    </lineage>
</organism>
<accession>A0A4R5W0W3</accession>
<comment type="caution">
    <text evidence="2">The sequence shown here is derived from an EMBL/GenBank/DDBJ whole genome shotgun (WGS) entry which is preliminary data.</text>
</comment>
<proteinExistence type="predicted"/>
<sequence length="381" mass="43307">MGLAGADSINSKALVRVYSSFDKLPSGYATLFQESGQQRSFFLSQPWFTHLHQAGLDAAVEQHIYGLEFEEAALAALPMWHRPSPFAALRPKVLTAAANFYSALFGPVLSAHHAQTAQLQLDVLIQAMASAKPRWDVIDLHPLEKESEHYAMLLKAFAHAGMPTTSYFCAGNWFLKVNNRSYQEYFSSLPSQLKNTVKRKSEALRKSDRLQLVIAKKPDDVAALIESYQQIYRKSWKQPEPFPEFVPGWIAQSAKQGWLRLGIATIDGQPAAAQIWLVHQNKASIYKLAYDEQFAHFSIGSILTAHLFAHVIDNDRVSEVDFLNGDERYKQDWMSDRREYWGIVAYNTQTWKGRSAYLIEKSADYAKRIIRQSKRITTRST</sequence>
<dbReference type="Pfam" id="PF13480">
    <property type="entry name" value="Acetyltransf_6"/>
    <property type="match status" value="1"/>
</dbReference>
<dbReference type="InterPro" id="IPR038740">
    <property type="entry name" value="BioF2-like_GNAT_dom"/>
</dbReference>
<gene>
    <name evidence="2" type="ORF">E2I14_12180</name>
</gene>
<dbReference type="EMBL" id="SMYL01000005">
    <property type="protein sequence ID" value="TDK65686.1"/>
    <property type="molecule type" value="Genomic_DNA"/>
</dbReference>
<evidence type="ECO:0000259" key="1">
    <source>
        <dbReference type="Pfam" id="PF13480"/>
    </source>
</evidence>
<dbReference type="Gene3D" id="3.40.630.30">
    <property type="match status" value="1"/>
</dbReference>
<dbReference type="AlphaFoldDB" id="A0A4R5W0W3"/>
<evidence type="ECO:0000313" key="2">
    <source>
        <dbReference type="EMBL" id="TDK65686.1"/>
    </source>
</evidence>
<dbReference type="RefSeq" id="WP_133328830.1">
    <property type="nucleotide sequence ID" value="NZ_SMYL01000005.1"/>
</dbReference>
<dbReference type="SUPFAM" id="SSF55729">
    <property type="entry name" value="Acyl-CoA N-acyltransferases (Nat)"/>
    <property type="match status" value="1"/>
</dbReference>
<keyword evidence="2" id="KW-0808">Transferase</keyword>